<organism evidence="1 2">
    <name type="scientific">Niveibacterium umoris</name>
    <dbReference type="NCBI Taxonomy" id="1193620"/>
    <lineage>
        <taxon>Bacteria</taxon>
        <taxon>Pseudomonadati</taxon>
        <taxon>Pseudomonadota</taxon>
        <taxon>Betaproteobacteria</taxon>
        <taxon>Rhodocyclales</taxon>
        <taxon>Rhodocyclaceae</taxon>
        <taxon>Niveibacterium</taxon>
    </lineage>
</organism>
<comment type="caution">
    <text evidence="1">The sequence shown here is derived from an EMBL/GenBank/DDBJ whole genome shotgun (WGS) entry which is preliminary data.</text>
</comment>
<dbReference type="EMBL" id="JACIET010000001">
    <property type="protein sequence ID" value="MBB4011873.1"/>
    <property type="molecule type" value="Genomic_DNA"/>
</dbReference>
<evidence type="ECO:0000313" key="2">
    <source>
        <dbReference type="Proteomes" id="UP000561045"/>
    </source>
</evidence>
<proteinExistence type="predicted"/>
<reference evidence="1 2" key="1">
    <citation type="submission" date="2020-08" db="EMBL/GenBank/DDBJ databases">
        <title>Genomic Encyclopedia of Type Strains, Phase IV (KMG-IV): sequencing the most valuable type-strain genomes for metagenomic binning, comparative biology and taxonomic classification.</title>
        <authorList>
            <person name="Goeker M."/>
        </authorList>
    </citation>
    <scope>NUCLEOTIDE SEQUENCE [LARGE SCALE GENOMIC DNA]</scope>
    <source>
        <strain evidence="1 2">DSM 106739</strain>
    </source>
</reference>
<dbReference type="RefSeq" id="WP_183632929.1">
    <property type="nucleotide sequence ID" value="NZ_BAABLE010000011.1"/>
</dbReference>
<dbReference type="AlphaFoldDB" id="A0A840BGT2"/>
<evidence type="ECO:0000313" key="1">
    <source>
        <dbReference type="EMBL" id="MBB4011873.1"/>
    </source>
</evidence>
<name>A0A840BGT2_9RHOO</name>
<gene>
    <name evidence="1" type="ORF">GGR36_001181</name>
</gene>
<keyword evidence="2" id="KW-1185">Reference proteome</keyword>
<dbReference type="Proteomes" id="UP000561045">
    <property type="component" value="Unassembled WGS sequence"/>
</dbReference>
<accession>A0A840BGT2</accession>
<protein>
    <submittedName>
        <fullName evidence="1">Uncharacterized protein</fullName>
    </submittedName>
</protein>
<sequence length="89" mass="9880">MARSAPVAWVWTGAGRRVQFEKPTGSRHPAWKPLFEESRFEAEQEALRELSVKVDALASLAGKEDSVAPELLRIVHSMQSALATLSVHR</sequence>